<reference evidence="2" key="1">
    <citation type="submission" date="2022-12" db="EMBL/GenBank/DDBJ databases">
        <title>Draft genome assemblies for two species of Escallonia (Escalloniales).</title>
        <authorList>
            <person name="Chanderbali A."/>
            <person name="Dervinis C."/>
            <person name="Anghel I."/>
            <person name="Soltis D."/>
            <person name="Soltis P."/>
            <person name="Zapata F."/>
        </authorList>
    </citation>
    <scope>NUCLEOTIDE SEQUENCE</scope>
    <source>
        <strain evidence="2">UCBG64.0493</strain>
        <tissue evidence="2">Leaf</tissue>
    </source>
</reference>
<dbReference type="InterPro" id="IPR059003">
    <property type="entry name" value="At1g61900_C"/>
</dbReference>
<proteinExistence type="predicted"/>
<organism evidence="2 3">
    <name type="scientific">Escallonia herrerae</name>
    <dbReference type="NCBI Taxonomy" id="1293975"/>
    <lineage>
        <taxon>Eukaryota</taxon>
        <taxon>Viridiplantae</taxon>
        <taxon>Streptophyta</taxon>
        <taxon>Embryophyta</taxon>
        <taxon>Tracheophyta</taxon>
        <taxon>Spermatophyta</taxon>
        <taxon>Magnoliopsida</taxon>
        <taxon>eudicotyledons</taxon>
        <taxon>Gunneridae</taxon>
        <taxon>Pentapetalae</taxon>
        <taxon>asterids</taxon>
        <taxon>campanulids</taxon>
        <taxon>Escalloniales</taxon>
        <taxon>Escalloniaceae</taxon>
        <taxon>Escallonia</taxon>
    </lineage>
</organism>
<evidence type="ECO:0000313" key="3">
    <source>
        <dbReference type="Proteomes" id="UP001188597"/>
    </source>
</evidence>
<evidence type="ECO:0000259" key="1">
    <source>
        <dbReference type="Pfam" id="PF26584"/>
    </source>
</evidence>
<feature type="domain" description="At1g61900-like C-terminal" evidence="1">
    <location>
        <begin position="256"/>
        <end position="329"/>
    </location>
</feature>
<comment type="caution">
    <text evidence="2">The sequence shown here is derived from an EMBL/GenBank/DDBJ whole genome shotgun (WGS) entry which is preliminary data.</text>
</comment>
<accession>A0AA89BHA9</accession>
<dbReference type="PANTHER" id="PTHR33831">
    <property type="entry name" value="GPI-ANCHORED PROTEIN"/>
    <property type="match status" value="1"/>
</dbReference>
<dbReference type="GO" id="GO:0005886">
    <property type="term" value="C:plasma membrane"/>
    <property type="evidence" value="ECO:0007669"/>
    <property type="project" value="TreeGrafter"/>
</dbReference>
<protein>
    <recommendedName>
        <fullName evidence="1">At1g61900-like C-terminal domain-containing protein</fullName>
    </recommendedName>
</protein>
<sequence length="429" mass="46154">LKKTHCSPFNSVVDSDLVELKHDILFPSNSSAKAPQPLLPLLAPSPLMPFTSIGLPKLSGLCPLKFSVAETLLSTTATDCWASLAPYLANVVCCPQFHATLVILIGQSSINSRKLALNVTQAEHCLSDIEQILEGQGANENLHNICSISPSNLTKASCPVEDVNEFERILDTSILFAACKKIDAVDECCNQVCQNAISDAATKIALKSNSEALSLPEHSSMISDCKKIILRWLASKVEPSSANTVLRGLSSCNMNKVCPLDFPNMSNISKECGNMTSNQIACCRAMGNYMSRLQEQSFITNLQALNCAALLGKKLQNSNVSGNVYSLCHINLKDFSLQGQCCPLPLKFKLIQSIIASDSGCLLPSLPSDVTYDNSSGIGFLCDLNDNVAAPWPSTPFIPASSCNQTTKLPALPKATSAQSSKKSFNFRE</sequence>
<gene>
    <name evidence="2" type="ORF">RJ639_035631</name>
</gene>
<name>A0AA89BHA9_9ASTE</name>
<dbReference type="Pfam" id="PF26584">
    <property type="entry name" value="At1g61900"/>
    <property type="match status" value="1"/>
</dbReference>
<dbReference type="AlphaFoldDB" id="A0AA89BHA9"/>
<keyword evidence="3" id="KW-1185">Reference proteome</keyword>
<dbReference type="InterPro" id="IPR040336">
    <property type="entry name" value="At1g61900-like"/>
</dbReference>
<feature type="non-terminal residue" evidence="2">
    <location>
        <position position="1"/>
    </location>
</feature>
<dbReference type="Proteomes" id="UP001188597">
    <property type="component" value="Unassembled WGS sequence"/>
</dbReference>
<dbReference type="PANTHER" id="PTHR33831:SF8">
    <property type="entry name" value="SPARK DOMAIN-CONTAINING PROTEIN"/>
    <property type="match status" value="1"/>
</dbReference>
<dbReference type="EMBL" id="JAVXUP010000291">
    <property type="protein sequence ID" value="KAK3031861.1"/>
    <property type="molecule type" value="Genomic_DNA"/>
</dbReference>
<evidence type="ECO:0000313" key="2">
    <source>
        <dbReference type="EMBL" id="KAK3031861.1"/>
    </source>
</evidence>